<evidence type="ECO:0000256" key="5">
    <source>
        <dbReference type="ARBA" id="ARBA00023136"/>
    </source>
</evidence>
<dbReference type="PANTHER" id="PTHR30250">
    <property type="entry name" value="PST FAMILY PREDICTED COLANIC ACID TRANSPORTER"/>
    <property type="match status" value="1"/>
</dbReference>
<keyword evidence="4 6" id="KW-1133">Transmembrane helix</keyword>
<accession>A0ABY4PDV8</accession>
<dbReference type="Pfam" id="PF01943">
    <property type="entry name" value="Polysacc_synt"/>
    <property type="match status" value="1"/>
</dbReference>
<sequence length="554" mass="61849">MASDIEEKTTSDLADQGKADLIKGSAWMTAGSIFSRILGAIYIIPWNMWFGSVFTATLANSLFSKGYNIYSFFLIISTAGIPGAISKQIAHYNALNEYQAGNQLFRQGLKIMALMGIVTAAVMYFGASFIANIFAGGNKQAIPVLQALSFALLIIPTMSLVRGYFQGYSQMAPSAISQFIEQVARVIYMLVATYWIMKVQKGSYVSAVTQSTFAAFIGAIFGLGILVYFLVKQLPKLRKLSQNSKQEIDIDNKNFFLEIMHQALPFIILDSGIVLFQIFDQATFNSMMSSFQRLGKDTLDYMYALFGFNANKLIMIVVSLATAMAVTAVPLLSAAYSRHDRTEVKGHIGSTLQLFFLVMLPASLGMYAVAKPLYILFYRYDSLGIYILQFSAIVAIVLGLFTVLAAVLQGLYQNKVAIKCFVIGFIVKMIVQYPMILLFSMFGPLMATMVGMTVTCWFMLRHLRVRFKFNIQQTLYRVCLIFLISVLMLVIISVINLICYHWLANTNRIAALCLLIVEVIIGVGVYLYLILKTRLAEKIVGSRLARLRQKLRIS</sequence>
<keyword evidence="3 6" id="KW-0812">Transmembrane</keyword>
<dbReference type="InterPro" id="IPR050833">
    <property type="entry name" value="Poly_Biosynth_Transport"/>
</dbReference>
<evidence type="ECO:0000256" key="3">
    <source>
        <dbReference type="ARBA" id="ARBA00022692"/>
    </source>
</evidence>
<dbReference type="InterPro" id="IPR024923">
    <property type="entry name" value="PG_synth_SpoVB"/>
</dbReference>
<keyword evidence="8" id="KW-1185">Reference proteome</keyword>
<feature type="transmembrane region" description="Helical" evidence="6">
    <location>
        <begin position="26"/>
        <end position="49"/>
    </location>
</feature>
<feature type="transmembrane region" description="Helical" evidence="6">
    <location>
        <begin position="383"/>
        <end position="408"/>
    </location>
</feature>
<proteinExistence type="predicted"/>
<feature type="transmembrane region" description="Helical" evidence="6">
    <location>
        <begin position="69"/>
        <end position="90"/>
    </location>
</feature>
<evidence type="ECO:0000256" key="1">
    <source>
        <dbReference type="ARBA" id="ARBA00004651"/>
    </source>
</evidence>
<evidence type="ECO:0000313" key="7">
    <source>
        <dbReference type="EMBL" id="UQS83864.1"/>
    </source>
</evidence>
<feature type="transmembrane region" description="Helical" evidence="6">
    <location>
        <begin position="475"/>
        <end position="503"/>
    </location>
</feature>
<dbReference type="InterPro" id="IPR002797">
    <property type="entry name" value="Polysacc_synth"/>
</dbReference>
<keyword evidence="2" id="KW-1003">Cell membrane</keyword>
<evidence type="ECO:0000256" key="4">
    <source>
        <dbReference type="ARBA" id="ARBA00022989"/>
    </source>
</evidence>
<evidence type="ECO:0000256" key="6">
    <source>
        <dbReference type="SAM" id="Phobius"/>
    </source>
</evidence>
<name>A0ABY4PDV8_9LACO</name>
<organism evidence="7 8">
    <name type="scientific">Bombilactobacillus thymidiniphilus</name>
    <dbReference type="NCBI Taxonomy" id="2923363"/>
    <lineage>
        <taxon>Bacteria</taxon>
        <taxon>Bacillati</taxon>
        <taxon>Bacillota</taxon>
        <taxon>Bacilli</taxon>
        <taxon>Lactobacillales</taxon>
        <taxon>Lactobacillaceae</taxon>
        <taxon>Bombilactobacillus</taxon>
    </lineage>
</organism>
<comment type="subcellular location">
    <subcellularLocation>
        <location evidence="1">Cell membrane</location>
        <topology evidence="1">Multi-pass membrane protein</topology>
    </subcellularLocation>
</comment>
<dbReference type="CDD" id="cd13124">
    <property type="entry name" value="MATE_SpoVB_like"/>
    <property type="match status" value="1"/>
</dbReference>
<dbReference type="RefSeq" id="WP_249513049.1">
    <property type="nucleotide sequence ID" value="NZ_CP093365.1"/>
</dbReference>
<feature type="transmembrane region" description="Helical" evidence="6">
    <location>
        <begin position="141"/>
        <end position="161"/>
    </location>
</feature>
<keyword evidence="5 6" id="KW-0472">Membrane</keyword>
<dbReference type="PANTHER" id="PTHR30250:SF21">
    <property type="entry name" value="LIPID II FLIPPASE MURJ"/>
    <property type="match status" value="1"/>
</dbReference>
<feature type="transmembrane region" description="Helical" evidence="6">
    <location>
        <begin position="445"/>
        <end position="463"/>
    </location>
</feature>
<feature type="transmembrane region" description="Helical" evidence="6">
    <location>
        <begin position="509"/>
        <end position="531"/>
    </location>
</feature>
<dbReference type="Proteomes" id="UP000831947">
    <property type="component" value="Chromosome"/>
</dbReference>
<dbReference type="PIRSF" id="PIRSF038958">
    <property type="entry name" value="PG_synth_SpoVB"/>
    <property type="match status" value="1"/>
</dbReference>
<feature type="transmembrane region" description="Helical" evidence="6">
    <location>
        <begin position="111"/>
        <end position="135"/>
    </location>
</feature>
<feature type="transmembrane region" description="Helical" evidence="6">
    <location>
        <begin position="420"/>
        <end position="439"/>
    </location>
</feature>
<reference evidence="7 8" key="1">
    <citation type="journal article" date="2022" name="Int. J. Syst. Evol. Microbiol.">
        <title>Apilactobacillus apisilvae sp. nov., Nicolia spurrieriana gen. nov. sp. nov., Bombilactobacillus folatiphilus sp. nov. and Bombilactobacillus thymidiniphilus sp. nov., four new lactic acid bacterial isolates from stingless bees Tetragonula carbonaria and Austroplebeia australis.</title>
        <authorList>
            <person name="Oliphant S.A."/>
            <person name="Watson-Haigh N.S."/>
            <person name="Sumby K.M."/>
            <person name="Gardner J."/>
            <person name="Groom S."/>
            <person name="Jiranek V."/>
        </authorList>
    </citation>
    <scope>NUCLEOTIDE SEQUENCE [LARGE SCALE GENOMIC DNA]</scope>
    <source>
        <strain evidence="7 8">SG4_A1</strain>
    </source>
</reference>
<feature type="transmembrane region" description="Helical" evidence="6">
    <location>
        <begin position="182"/>
        <end position="200"/>
    </location>
</feature>
<evidence type="ECO:0000256" key="2">
    <source>
        <dbReference type="ARBA" id="ARBA00022475"/>
    </source>
</evidence>
<protein>
    <submittedName>
        <fullName evidence="7">Polysaccharide biosynthesis protein</fullName>
    </submittedName>
</protein>
<feature type="transmembrane region" description="Helical" evidence="6">
    <location>
        <begin position="354"/>
        <end position="377"/>
    </location>
</feature>
<feature type="transmembrane region" description="Helical" evidence="6">
    <location>
        <begin position="313"/>
        <end position="333"/>
    </location>
</feature>
<evidence type="ECO:0000313" key="8">
    <source>
        <dbReference type="Proteomes" id="UP000831947"/>
    </source>
</evidence>
<gene>
    <name evidence="7" type="ORF">MOO47_01295</name>
</gene>
<dbReference type="EMBL" id="CP093365">
    <property type="protein sequence ID" value="UQS83864.1"/>
    <property type="molecule type" value="Genomic_DNA"/>
</dbReference>
<feature type="transmembrane region" description="Helical" evidence="6">
    <location>
        <begin position="255"/>
        <end position="279"/>
    </location>
</feature>
<feature type="transmembrane region" description="Helical" evidence="6">
    <location>
        <begin position="212"/>
        <end position="231"/>
    </location>
</feature>